<proteinExistence type="predicted"/>
<sequence>MVSCSASDAVISSRRSSTLAANNLIVSTRTRNGDNNDRAIATCSTSASCAIGPRGNPRTTSGVKVASESQKSIASSDHCVTDLTKYCYEAFYVRSAEPETASFEREFKCTYGNCYRVLSNNVSLMFHLWAHVTSWSTTAGTDEQGMNEVLRICRCPQCLHIFPTVHRLQVHYTNVHGRKPAKNACVICEVTVEAVCIFSANILISRLQLTAPF</sequence>
<dbReference type="InterPro" id="IPR013087">
    <property type="entry name" value="Znf_C2H2_type"/>
</dbReference>
<gene>
    <name evidence="2" type="ORF">AB6A40_011584</name>
</gene>
<feature type="domain" description="C2H2-type" evidence="1">
    <location>
        <begin position="153"/>
        <end position="176"/>
    </location>
</feature>
<feature type="domain" description="C2H2-type" evidence="1">
    <location>
        <begin position="109"/>
        <end position="131"/>
    </location>
</feature>
<accession>A0ABD6EY46</accession>
<name>A0ABD6EY46_9BILA</name>
<dbReference type="SMART" id="SM00355">
    <property type="entry name" value="ZnF_C2H2"/>
    <property type="match status" value="2"/>
</dbReference>
<dbReference type="PROSITE" id="PS00028">
    <property type="entry name" value="ZINC_FINGER_C2H2_1"/>
    <property type="match status" value="2"/>
</dbReference>
<comment type="caution">
    <text evidence="2">The sequence shown here is derived from an EMBL/GenBank/DDBJ whole genome shotgun (WGS) entry which is preliminary data.</text>
</comment>
<evidence type="ECO:0000259" key="1">
    <source>
        <dbReference type="PROSITE" id="PS00028"/>
    </source>
</evidence>
<reference evidence="2 3" key="1">
    <citation type="submission" date="2024-08" db="EMBL/GenBank/DDBJ databases">
        <title>Gnathostoma spinigerum genome.</title>
        <authorList>
            <person name="Gonzalez-Bertolin B."/>
            <person name="Monzon S."/>
            <person name="Zaballos A."/>
            <person name="Jimenez P."/>
            <person name="Dekumyoy P."/>
            <person name="Varona S."/>
            <person name="Cuesta I."/>
            <person name="Sumanam S."/>
            <person name="Adisakwattana P."/>
            <person name="Gasser R.B."/>
            <person name="Hernandez-Gonzalez A."/>
            <person name="Young N.D."/>
            <person name="Perteguer M.J."/>
        </authorList>
    </citation>
    <scope>NUCLEOTIDE SEQUENCE [LARGE SCALE GENOMIC DNA]</scope>
    <source>
        <strain evidence="2">AL3</strain>
        <tissue evidence="2">Liver</tissue>
    </source>
</reference>
<protein>
    <recommendedName>
        <fullName evidence="1">C2H2-type domain-containing protein</fullName>
    </recommendedName>
</protein>
<dbReference type="Proteomes" id="UP001608902">
    <property type="component" value="Unassembled WGS sequence"/>
</dbReference>
<dbReference type="AlphaFoldDB" id="A0ABD6EY46"/>
<organism evidence="2 3">
    <name type="scientific">Gnathostoma spinigerum</name>
    <dbReference type="NCBI Taxonomy" id="75299"/>
    <lineage>
        <taxon>Eukaryota</taxon>
        <taxon>Metazoa</taxon>
        <taxon>Ecdysozoa</taxon>
        <taxon>Nematoda</taxon>
        <taxon>Chromadorea</taxon>
        <taxon>Rhabditida</taxon>
        <taxon>Spirurina</taxon>
        <taxon>Gnathostomatomorpha</taxon>
        <taxon>Gnathostomatoidea</taxon>
        <taxon>Gnathostomatidae</taxon>
        <taxon>Gnathostoma</taxon>
    </lineage>
</organism>
<evidence type="ECO:0000313" key="2">
    <source>
        <dbReference type="EMBL" id="MFH4984875.1"/>
    </source>
</evidence>
<dbReference type="EMBL" id="JBGFUD010022596">
    <property type="protein sequence ID" value="MFH4984875.1"/>
    <property type="molecule type" value="Genomic_DNA"/>
</dbReference>
<evidence type="ECO:0000313" key="3">
    <source>
        <dbReference type="Proteomes" id="UP001608902"/>
    </source>
</evidence>
<keyword evidence="3" id="KW-1185">Reference proteome</keyword>